<dbReference type="PANTHER" id="PTHR43547:SF2">
    <property type="entry name" value="HYBRID SIGNAL TRANSDUCTION HISTIDINE KINASE C"/>
    <property type="match status" value="1"/>
</dbReference>
<sequence>MKSKFIKKGNQIFKGIHIILLLFLIVFTSCNGQKKENIVTKKAFPNKEKIKILADSISIPAENLPEFKTDPHIKESQGNQISGVVRTMLQDKNKNFWFGTQNGLSRYDGQSLVYFDIKNLNGKSITIKAIAEDKTGNLWIGHSDGITKYDGTYFINYTENDGLISNDVWSITTDRNGTVWIGTLQGACSFDGEKFSVLALPKAKPDPTRGVTSDKIVHNIMEDSQGQLWFSTNGGAYIYNGNTIIGISEKDGLCNDYVNQTVEDLKGNIWFATAHNGLCYYNGTKYTPIEISLFDKDISIGSVIEDSKGIIWFNADKRNLYSYNGKELTKHTIEIGDSSPGTFQIYEDQQQRLWFVGFKGAYRFDGNSFVNITRNGPW</sequence>
<evidence type="ECO:0000313" key="2">
    <source>
        <dbReference type="EMBL" id="MFB9096524.1"/>
    </source>
</evidence>
<dbReference type="RefSeq" id="WP_236455678.1">
    <property type="nucleotide sequence ID" value="NZ_CBCSGE010000002.1"/>
</dbReference>
<keyword evidence="1" id="KW-0597">Phosphoprotein</keyword>
<keyword evidence="3" id="KW-1185">Reference proteome</keyword>
<dbReference type="Proteomes" id="UP001589607">
    <property type="component" value="Unassembled WGS sequence"/>
</dbReference>
<dbReference type="PROSITE" id="PS51257">
    <property type="entry name" value="PROKAR_LIPOPROTEIN"/>
    <property type="match status" value="1"/>
</dbReference>
<comment type="caution">
    <text evidence="2">The sequence shown here is derived from an EMBL/GenBank/DDBJ whole genome shotgun (WGS) entry which is preliminary data.</text>
</comment>
<evidence type="ECO:0000313" key="3">
    <source>
        <dbReference type="Proteomes" id="UP001589607"/>
    </source>
</evidence>
<name>A0ABV5GMG8_9FLAO</name>
<dbReference type="Pfam" id="PF07494">
    <property type="entry name" value="Reg_prop"/>
    <property type="match status" value="4"/>
</dbReference>
<organism evidence="2 3">
    <name type="scientific">Flavobacterium jumunjinense</name>
    <dbReference type="NCBI Taxonomy" id="998845"/>
    <lineage>
        <taxon>Bacteria</taxon>
        <taxon>Pseudomonadati</taxon>
        <taxon>Bacteroidota</taxon>
        <taxon>Flavobacteriia</taxon>
        <taxon>Flavobacteriales</taxon>
        <taxon>Flavobacteriaceae</taxon>
        <taxon>Flavobacterium</taxon>
    </lineage>
</organism>
<evidence type="ECO:0000256" key="1">
    <source>
        <dbReference type="ARBA" id="ARBA00022553"/>
    </source>
</evidence>
<accession>A0ABV5GMG8</accession>
<dbReference type="Gene3D" id="2.130.10.10">
    <property type="entry name" value="YVTN repeat-like/Quinoprotein amine dehydrogenase"/>
    <property type="match status" value="3"/>
</dbReference>
<dbReference type="PANTHER" id="PTHR43547">
    <property type="entry name" value="TWO-COMPONENT HISTIDINE KINASE"/>
    <property type="match status" value="1"/>
</dbReference>
<dbReference type="InterPro" id="IPR011110">
    <property type="entry name" value="Reg_prop"/>
</dbReference>
<gene>
    <name evidence="2" type="ORF">ACFFVF_08365</name>
</gene>
<dbReference type="InterPro" id="IPR015943">
    <property type="entry name" value="WD40/YVTN_repeat-like_dom_sf"/>
</dbReference>
<reference evidence="2 3" key="1">
    <citation type="submission" date="2024-09" db="EMBL/GenBank/DDBJ databases">
        <authorList>
            <person name="Sun Q."/>
            <person name="Mori K."/>
        </authorList>
    </citation>
    <scope>NUCLEOTIDE SEQUENCE [LARGE SCALE GENOMIC DNA]</scope>
    <source>
        <strain evidence="2 3">CECT 7955</strain>
    </source>
</reference>
<dbReference type="EMBL" id="JBHMEY010000018">
    <property type="protein sequence ID" value="MFB9096524.1"/>
    <property type="molecule type" value="Genomic_DNA"/>
</dbReference>
<dbReference type="SUPFAM" id="SSF63829">
    <property type="entry name" value="Calcium-dependent phosphotriesterase"/>
    <property type="match status" value="1"/>
</dbReference>
<proteinExistence type="predicted"/>
<protein>
    <submittedName>
        <fullName evidence="2">Two-component regulator propeller domain-containing protein</fullName>
    </submittedName>
</protein>